<evidence type="ECO:0000256" key="2">
    <source>
        <dbReference type="SAM" id="Phobius"/>
    </source>
</evidence>
<evidence type="ECO:0000313" key="4">
    <source>
        <dbReference type="Proteomes" id="UP000490939"/>
    </source>
</evidence>
<keyword evidence="2" id="KW-0812">Transmembrane</keyword>
<feature type="compositionally biased region" description="Polar residues" evidence="1">
    <location>
        <begin position="1"/>
        <end position="20"/>
    </location>
</feature>
<gene>
    <name evidence="3" type="ORF">EG327_009029</name>
</gene>
<organism evidence="3 4">
    <name type="scientific">Venturia inaequalis</name>
    <name type="common">Apple scab fungus</name>
    <dbReference type="NCBI Taxonomy" id="5025"/>
    <lineage>
        <taxon>Eukaryota</taxon>
        <taxon>Fungi</taxon>
        <taxon>Dikarya</taxon>
        <taxon>Ascomycota</taxon>
        <taxon>Pezizomycotina</taxon>
        <taxon>Dothideomycetes</taxon>
        <taxon>Pleosporomycetidae</taxon>
        <taxon>Venturiales</taxon>
        <taxon>Venturiaceae</taxon>
        <taxon>Venturia</taxon>
    </lineage>
</organism>
<dbReference type="EMBL" id="WNWR01000587">
    <property type="protein sequence ID" value="KAE9973561.1"/>
    <property type="molecule type" value="Genomic_DNA"/>
</dbReference>
<keyword evidence="4" id="KW-1185">Reference proteome</keyword>
<proteinExistence type="predicted"/>
<dbReference type="Proteomes" id="UP000490939">
    <property type="component" value="Unassembled WGS sequence"/>
</dbReference>
<reference evidence="3 4" key="1">
    <citation type="submission" date="2019-07" db="EMBL/GenBank/DDBJ databases">
        <title>Venturia inaequalis Genome Resource.</title>
        <authorList>
            <person name="Lichtner F.J."/>
        </authorList>
    </citation>
    <scope>NUCLEOTIDE SEQUENCE [LARGE SCALE GENOMIC DNA]</scope>
    <source>
        <strain evidence="3 4">DMI_063113</strain>
    </source>
</reference>
<feature type="region of interest" description="Disordered" evidence="1">
    <location>
        <begin position="163"/>
        <end position="248"/>
    </location>
</feature>
<evidence type="ECO:0000313" key="3">
    <source>
        <dbReference type="EMBL" id="KAE9973561.1"/>
    </source>
</evidence>
<keyword evidence="2" id="KW-0472">Membrane</keyword>
<dbReference type="AlphaFoldDB" id="A0A8H3UN07"/>
<sequence length="248" mass="27108">MSITTTPTAFLPGNPTTQPTAFLPPPSEDASPSPTATIMNATRYWMIALIYFVISTISFIYFLILIYTMPHLRKWSTSAPCFGYLLSILSIVVLTIRLREELGYRSTCLMVGTWAGFIGTALWFCGRWVDLQRSSRRQALGATQDNSRTESGNGAVELGRVTASSDLRPQQQRQDSAPASTATPATTSPLYEPSAVSAYLPQQERRDSVSAAASNTTLPVYMPMEPSTPAYSSRSDSPPPKYVADNCV</sequence>
<feature type="region of interest" description="Disordered" evidence="1">
    <location>
        <begin position="1"/>
        <end position="31"/>
    </location>
</feature>
<comment type="caution">
    <text evidence="3">The sequence shown here is derived from an EMBL/GenBank/DDBJ whole genome shotgun (WGS) entry which is preliminary data.</text>
</comment>
<feature type="transmembrane region" description="Helical" evidence="2">
    <location>
        <begin position="79"/>
        <end position="98"/>
    </location>
</feature>
<evidence type="ECO:0000256" key="1">
    <source>
        <dbReference type="SAM" id="MobiDB-lite"/>
    </source>
</evidence>
<accession>A0A8H3UN07</accession>
<keyword evidence="2" id="KW-1133">Transmembrane helix</keyword>
<protein>
    <submittedName>
        <fullName evidence="3">Uncharacterized protein</fullName>
    </submittedName>
</protein>
<feature type="compositionally biased region" description="Polar residues" evidence="1">
    <location>
        <begin position="163"/>
        <end position="175"/>
    </location>
</feature>
<feature type="transmembrane region" description="Helical" evidence="2">
    <location>
        <begin position="44"/>
        <end position="67"/>
    </location>
</feature>
<feature type="compositionally biased region" description="Low complexity" evidence="1">
    <location>
        <begin position="176"/>
        <end position="189"/>
    </location>
</feature>
<feature type="transmembrane region" description="Helical" evidence="2">
    <location>
        <begin position="104"/>
        <end position="126"/>
    </location>
</feature>
<name>A0A8H3UN07_VENIN</name>